<evidence type="ECO:0000256" key="3">
    <source>
        <dbReference type="ARBA" id="ARBA00022722"/>
    </source>
</evidence>
<evidence type="ECO:0000313" key="7">
    <source>
        <dbReference type="Proteomes" id="UP001651158"/>
    </source>
</evidence>
<dbReference type="EMBL" id="JAKROA010000004">
    <property type="protein sequence ID" value="KAL5107878.1"/>
    <property type="molecule type" value="Genomic_DNA"/>
</dbReference>
<organism evidence="6 7">
    <name type="scientific">Taenia crassiceps</name>
    <dbReference type="NCBI Taxonomy" id="6207"/>
    <lineage>
        <taxon>Eukaryota</taxon>
        <taxon>Metazoa</taxon>
        <taxon>Spiralia</taxon>
        <taxon>Lophotrochozoa</taxon>
        <taxon>Platyhelminthes</taxon>
        <taxon>Cestoda</taxon>
        <taxon>Eucestoda</taxon>
        <taxon>Cyclophyllidea</taxon>
        <taxon>Taeniidae</taxon>
        <taxon>Taenia</taxon>
    </lineage>
</organism>
<keyword evidence="4" id="KW-0255">Endonuclease</keyword>
<dbReference type="CDD" id="cd06559">
    <property type="entry name" value="Endonuclease_V"/>
    <property type="match status" value="1"/>
</dbReference>
<dbReference type="Gene3D" id="3.30.2170.10">
    <property type="entry name" value="archaeoglobus fulgidus dsm 4304 superfamily"/>
    <property type="match status" value="1"/>
</dbReference>
<evidence type="ECO:0000256" key="5">
    <source>
        <dbReference type="ARBA" id="ARBA00022801"/>
    </source>
</evidence>
<dbReference type="PANTHER" id="PTHR28511">
    <property type="entry name" value="ENDONUCLEASE V"/>
    <property type="match status" value="1"/>
</dbReference>
<evidence type="ECO:0000256" key="4">
    <source>
        <dbReference type="ARBA" id="ARBA00022759"/>
    </source>
</evidence>
<name>A0ABR4QE83_9CEST</name>
<keyword evidence="3" id="KW-0540">Nuclease</keyword>
<reference evidence="6 7" key="1">
    <citation type="journal article" date="2022" name="Front. Cell. Infect. Microbiol.">
        <title>The Genomes of Two Strains of Taenia crassiceps the Animal Model for the Study of Human Cysticercosis.</title>
        <authorList>
            <person name="Bobes R.J."/>
            <person name="Estrada K."/>
            <person name="Rios-Valencia D.G."/>
            <person name="Calderon-Gallegos A."/>
            <person name="de la Torre P."/>
            <person name="Carrero J.C."/>
            <person name="Sanchez-Flores A."/>
            <person name="Laclette J.P."/>
        </authorList>
    </citation>
    <scope>NUCLEOTIDE SEQUENCE [LARGE SCALE GENOMIC DNA]</scope>
    <source>
        <strain evidence="6">WFUcys</strain>
    </source>
</reference>
<evidence type="ECO:0008006" key="8">
    <source>
        <dbReference type="Google" id="ProtNLM"/>
    </source>
</evidence>
<dbReference type="Proteomes" id="UP001651158">
    <property type="component" value="Unassembled WGS sequence"/>
</dbReference>
<evidence type="ECO:0000313" key="6">
    <source>
        <dbReference type="EMBL" id="KAL5107878.1"/>
    </source>
</evidence>
<protein>
    <recommendedName>
        <fullName evidence="8">Endonuclease V</fullName>
    </recommendedName>
</protein>
<evidence type="ECO:0000256" key="1">
    <source>
        <dbReference type="ARBA" id="ARBA00004496"/>
    </source>
</evidence>
<comment type="subcellular location">
    <subcellularLocation>
        <location evidence="1">Cytoplasm</location>
    </subcellularLocation>
</comment>
<proteinExistence type="predicted"/>
<dbReference type="InterPro" id="IPR007581">
    <property type="entry name" value="Endonuclease-V"/>
</dbReference>
<keyword evidence="7" id="KW-1185">Reference proteome</keyword>
<accession>A0ABR4QE83</accession>
<sequence length="343" mass="37526">MHRRSSSTDAMQLKSSLAQDFCMEDIKKHWIEEQLSLKHKCVLEDSPEILEKLNGGTLLVGGLDISYSKNDSSLAFVGVSVVRIGDPVLETQCETLTVDCSRVTVEVPYVPNFLAFREVPAYVSAVRAFEARHSPLAPDVLMVDSNGTLHPLRFGAACHLGVLLERPTFGVAKNLPLLESAPNCFPLDADGPMQKHLLLQRLKQMKRGDKLDLLGKEGLIDGVALLTTASSNPVFVSPGHLITLQTAVEITLRCSIYRIPEPTRRADLRTREELAKFVDVKKVGDGLPITLCLLKNGESCAASFAAFNCAGSEVVLEEQLGNFVASINSSALRFNSCRMNFNT</sequence>
<dbReference type="Pfam" id="PF04493">
    <property type="entry name" value="Endonuclease_5"/>
    <property type="match status" value="1"/>
</dbReference>
<comment type="caution">
    <text evidence="6">The sequence shown here is derived from an EMBL/GenBank/DDBJ whole genome shotgun (WGS) entry which is preliminary data.</text>
</comment>
<keyword evidence="5" id="KW-0378">Hydrolase</keyword>
<evidence type="ECO:0000256" key="2">
    <source>
        <dbReference type="ARBA" id="ARBA00022490"/>
    </source>
</evidence>
<gene>
    <name evidence="6" type="ORF">TcWFU_006469</name>
</gene>
<dbReference type="PANTHER" id="PTHR28511:SF1">
    <property type="entry name" value="ENDONUCLEASE V"/>
    <property type="match status" value="1"/>
</dbReference>
<keyword evidence="2" id="KW-0963">Cytoplasm</keyword>